<dbReference type="EMBL" id="CAMXCT010006644">
    <property type="protein sequence ID" value="CAI4017577.1"/>
    <property type="molecule type" value="Genomic_DNA"/>
</dbReference>
<dbReference type="InterPro" id="IPR023214">
    <property type="entry name" value="HAD_sf"/>
</dbReference>
<dbReference type="Gene3D" id="3.40.50.1000">
    <property type="entry name" value="HAD superfamily/HAD-like"/>
    <property type="match status" value="1"/>
</dbReference>
<reference evidence="1" key="1">
    <citation type="submission" date="2022-10" db="EMBL/GenBank/DDBJ databases">
        <authorList>
            <person name="Chen Y."/>
            <person name="Dougan E. K."/>
            <person name="Chan C."/>
            <person name="Rhodes N."/>
            <person name="Thang M."/>
        </authorList>
    </citation>
    <scope>NUCLEOTIDE SEQUENCE</scope>
</reference>
<evidence type="ECO:0000313" key="1">
    <source>
        <dbReference type="EMBL" id="CAI4017577.1"/>
    </source>
</evidence>
<name>A0A9P1GMJ2_9DINO</name>
<evidence type="ECO:0000313" key="3">
    <source>
        <dbReference type="Proteomes" id="UP001152797"/>
    </source>
</evidence>
<dbReference type="EMBL" id="CAMXCT020006644">
    <property type="protein sequence ID" value="CAL1170952.1"/>
    <property type="molecule type" value="Genomic_DNA"/>
</dbReference>
<organism evidence="1">
    <name type="scientific">Cladocopium goreaui</name>
    <dbReference type="NCBI Taxonomy" id="2562237"/>
    <lineage>
        <taxon>Eukaryota</taxon>
        <taxon>Sar</taxon>
        <taxon>Alveolata</taxon>
        <taxon>Dinophyceae</taxon>
        <taxon>Suessiales</taxon>
        <taxon>Symbiodiniaceae</taxon>
        <taxon>Cladocopium</taxon>
    </lineage>
</organism>
<dbReference type="AlphaFoldDB" id="A0A9P1GMJ2"/>
<gene>
    <name evidence="1" type="ORF">C1SCF055_LOCUS42212</name>
</gene>
<dbReference type="Proteomes" id="UP001152797">
    <property type="component" value="Unassembled WGS sequence"/>
</dbReference>
<comment type="caution">
    <text evidence="1">The sequence shown here is derived from an EMBL/GenBank/DDBJ whole genome shotgun (WGS) entry which is preliminary data.</text>
</comment>
<proteinExistence type="predicted"/>
<accession>A0A9P1GMJ2</accession>
<evidence type="ECO:0000313" key="2">
    <source>
        <dbReference type="EMBL" id="CAL4804889.1"/>
    </source>
</evidence>
<reference evidence="2 3" key="2">
    <citation type="submission" date="2024-05" db="EMBL/GenBank/DDBJ databases">
        <authorList>
            <person name="Chen Y."/>
            <person name="Shah S."/>
            <person name="Dougan E. K."/>
            <person name="Thang M."/>
            <person name="Chan C."/>
        </authorList>
    </citation>
    <scope>NUCLEOTIDE SEQUENCE [LARGE SCALE GENOMIC DNA]</scope>
</reference>
<keyword evidence="3" id="KW-1185">Reference proteome</keyword>
<dbReference type="EMBL" id="CAMXCT030006644">
    <property type="protein sequence ID" value="CAL4804889.1"/>
    <property type="molecule type" value="Genomic_DNA"/>
</dbReference>
<protein>
    <submittedName>
        <fullName evidence="1">Uncharacterized protein</fullName>
    </submittedName>
</protein>
<dbReference type="OrthoDB" id="436983at2759"/>
<sequence length="434" mass="46003">METLKEWSLRWVMNGMYKDGSIFISHPNIALKLAACNCVAMQLPSDQKQLALAAHSIGALEKSGISCVFFTELSASEASELARRNFGEDFRVATAEGIEWKRQRVTPREAPLIVAELPVTKAATTVEELQAAGHTVLYVGATDAEVDAVSVATLPGALGLNGCKAVQNAADVVLLSDFLGSLAFAKHRCVIATASPEKFVTGLRNHYRDGALQLVPQVQPCGGLNIGLLAWSAALSMLSFKDAKQVVQMEAPKMVLFPQRGALDEVLIQQGLNSSIHDLDASAENFVRSSGAPGANPWVNQQTLCSGVLKKSGILDVLKQLQPEDEALLVAAAVARASADFHLSPGAVAASAVTVGRDTRCAVDAICSSAALDLPASHVAYLAARTAASAVSDRWEQFGTEPESVGHMALQAVRGERGGFEWCMLVTGSFEADF</sequence>